<dbReference type="Gene3D" id="1.20.1280.50">
    <property type="match status" value="1"/>
</dbReference>
<dbReference type="Proteomes" id="UP001229421">
    <property type="component" value="Unassembled WGS sequence"/>
</dbReference>
<name>A0AAD8LCS7_TARER</name>
<dbReference type="InterPro" id="IPR011043">
    <property type="entry name" value="Gal_Oxase/kelch_b-propeller"/>
</dbReference>
<feature type="domain" description="F-box" evidence="1">
    <location>
        <begin position="5"/>
        <end position="45"/>
    </location>
</feature>
<protein>
    <recommendedName>
        <fullName evidence="1">F-box domain-containing protein</fullName>
    </recommendedName>
</protein>
<dbReference type="InterPro" id="IPR001810">
    <property type="entry name" value="F-box_dom"/>
</dbReference>
<dbReference type="Pfam" id="PF00646">
    <property type="entry name" value="F-box"/>
    <property type="match status" value="1"/>
</dbReference>
<dbReference type="InterPro" id="IPR050796">
    <property type="entry name" value="SCF_F-box_component"/>
</dbReference>
<dbReference type="InterPro" id="IPR006527">
    <property type="entry name" value="F-box-assoc_dom_typ1"/>
</dbReference>
<dbReference type="InterPro" id="IPR036047">
    <property type="entry name" value="F-box-like_dom_sf"/>
</dbReference>
<reference evidence="2" key="1">
    <citation type="journal article" date="2023" name="bioRxiv">
        <title>Improved chromosome-level genome assembly for marigold (Tagetes erecta).</title>
        <authorList>
            <person name="Jiang F."/>
            <person name="Yuan L."/>
            <person name="Wang S."/>
            <person name="Wang H."/>
            <person name="Xu D."/>
            <person name="Wang A."/>
            <person name="Fan W."/>
        </authorList>
    </citation>
    <scope>NUCLEOTIDE SEQUENCE</scope>
    <source>
        <strain evidence="2">WSJ</strain>
        <tissue evidence="2">Leaf</tissue>
    </source>
</reference>
<dbReference type="PANTHER" id="PTHR31672">
    <property type="entry name" value="BNACNNG10540D PROTEIN"/>
    <property type="match status" value="1"/>
</dbReference>
<dbReference type="SUPFAM" id="SSF81383">
    <property type="entry name" value="F-box domain"/>
    <property type="match status" value="1"/>
</dbReference>
<dbReference type="Pfam" id="PF07734">
    <property type="entry name" value="FBA_1"/>
    <property type="match status" value="1"/>
</dbReference>
<dbReference type="AlphaFoldDB" id="A0AAD8LCS7"/>
<dbReference type="InterPro" id="IPR017451">
    <property type="entry name" value="F-box-assoc_interact_dom"/>
</dbReference>
<proteinExistence type="predicted"/>
<dbReference type="SMART" id="SM00256">
    <property type="entry name" value="FBOX"/>
    <property type="match status" value="1"/>
</dbReference>
<comment type="caution">
    <text evidence="2">The sequence shown here is derived from an EMBL/GenBank/DDBJ whole genome shotgun (WGS) entry which is preliminary data.</text>
</comment>
<evidence type="ECO:0000259" key="1">
    <source>
        <dbReference type="SMART" id="SM00256"/>
    </source>
</evidence>
<evidence type="ECO:0000313" key="2">
    <source>
        <dbReference type="EMBL" id="KAK1435295.1"/>
    </source>
</evidence>
<sequence>MAEAADDDVLGKILTRLDVKELIRCKSVCKSWYSFITCPRFINRHLNLSYNEDRDDSEHSGRRIFLVQKYYCGYIPYVLVGSSNGLVCLISYHLSQVLVCNPWTREVRQLNPPPFSMKTRLFKWGFGYDSSTDDYKVIVGTGRRKNTRLQMLSLKSNTWSFVMDVKYTFMTVIGFLCNGALHWLVEDEENERKFIIAYNLAKNEFTEIQLPNDERYGSRYTCPGVINGYLCMHQWNPHRVWVMKKYNVTESWELLPQPLELQPLIIHYMKASPDIVPHESLVHSSAACFLKENLPEFICSHTFVRSLVSPMLMEAEAAHE</sequence>
<dbReference type="EMBL" id="JAUHHV010000001">
    <property type="protein sequence ID" value="KAK1435295.1"/>
    <property type="molecule type" value="Genomic_DNA"/>
</dbReference>
<accession>A0AAD8LCS7</accession>
<dbReference type="PANTHER" id="PTHR31672:SF13">
    <property type="entry name" value="F-BOX PROTEIN CPR30-LIKE"/>
    <property type="match status" value="1"/>
</dbReference>
<dbReference type="NCBIfam" id="TIGR01640">
    <property type="entry name" value="F_box_assoc_1"/>
    <property type="match status" value="1"/>
</dbReference>
<gene>
    <name evidence="2" type="ORF">QVD17_01056</name>
</gene>
<keyword evidence="3" id="KW-1185">Reference proteome</keyword>
<dbReference type="CDD" id="cd22157">
    <property type="entry name" value="F-box_AtFBW1-like"/>
    <property type="match status" value="1"/>
</dbReference>
<dbReference type="SUPFAM" id="SSF50965">
    <property type="entry name" value="Galactose oxidase, central domain"/>
    <property type="match status" value="1"/>
</dbReference>
<evidence type="ECO:0000313" key="3">
    <source>
        <dbReference type="Proteomes" id="UP001229421"/>
    </source>
</evidence>
<organism evidence="2 3">
    <name type="scientific">Tagetes erecta</name>
    <name type="common">African marigold</name>
    <dbReference type="NCBI Taxonomy" id="13708"/>
    <lineage>
        <taxon>Eukaryota</taxon>
        <taxon>Viridiplantae</taxon>
        <taxon>Streptophyta</taxon>
        <taxon>Embryophyta</taxon>
        <taxon>Tracheophyta</taxon>
        <taxon>Spermatophyta</taxon>
        <taxon>Magnoliopsida</taxon>
        <taxon>eudicotyledons</taxon>
        <taxon>Gunneridae</taxon>
        <taxon>Pentapetalae</taxon>
        <taxon>asterids</taxon>
        <taxon>campanulids</taxon>
        <taxon>Asterales</taxon>
        <taxon>Asteraceae</taxon>
        <taxon>Asteroideae</taxon>
        <taxon>Heliantheae alliance</taxon>
        <taxon>Tageteae</taxon>
        <taxon>Tagetes</taxon>
    </lineage>
</organism>